<dbReference type="PROSITE" id="PS52001">
    <property type="entry name" value="AD"/>
    <property type="match status" value="1"/>
</dbReference>
<proteinExistence type="predicted"/>
<gene>
    <name evidence="2" type="ORF">P43SY_000327</name>
</gene>
<dbReference type="InterPro" id="IPR047574">
    <property type="entry name" value="AD"/>
</dbReference>
<evidence type="ECO:0000313" key="2">
    <source>
        <dbReference type="EMBL" id="KAJ0392662.1"/>
    </source>
</evidence>
<dbReference type="AlphaFoldDB" id="A0AAD5LT71"/>
<dbReference type="GO" id="GO:0000245">
    <property type="term" value="P:spliceosomal complex assembly"/>
    <property type="evidence" value="ECO:0007669"/>
    <property type="project" value="InterPro"/>
</dbReference>
<dbReference type="Proteomes" id="UP001209570">
    <property type="component" value="Unassembled WGS sequence"/>
</dbReference>
<dbReference type="GO" id="GO:0005634">
    <property type="term" value="C:nucleus"/>
    <property type="evidence" value="ECO:0007669"/>
    <property type="project" value="InterPro"/>
</dbReference>
<dbReference type="PANTHER" id="PTHR14710:SF2">
    <property type="entry name" value="GEM-ASSOCIATED PROTEIN 6"/>
    <property type="match status" value="1"/>
</dbReference>
<dbReference type="GO" id="GO:0032797">
    <property type="term" value="C:SMN complex"/>
    <property type="evidence" value="ECO:0007669"/>
    <property type="project" value="TreeGrafter"/>
</dbReference>
<sequence length="154" mass="16612">MNDGTHVSGVLYAVDPESGDIAMIQPQDGSLPTIKIVLGHQAQSIEADDGGDSANALSSMRESVNTMDMEGAGRVSSEREHQELQLFTDFLEEHFVPFAIDESDKSTVVVFGGAARLRSPFDPAAIECANEQILSRLHALVTKFHEAMAPSLEL</sequence>
<protein>
    <recommendedName>
        <fullName evidence="1">AD domain-containing protein</fullName>
    </recommendedName>
</protein>
<evidence type="ECO:0000259" key="1">
    <source>
        <dbReference type="PROSITE" id="PS52001"/>
    </source>
</evidence>
<reference evidence="2" key="1">
    <citation type="submission" date="2021-12" db="EMBL/GenBank/DDBJ databases">
        <title>Prjna785345.</title>
        <authorList>
            <person name="Rujirawat T."/>
            <person name="Krajaejun T."/>
        </authorList>
    </citation>
    <scope>NUCLEOTIDE SEQUENCE</scope>
    <source>
        <strain evidence="2">Pi057C3</strain>
    </source>
</reference>
<dbReference type="Gene3D" id="2.30.30.100">
    <property type="match status" value="1"/>
</dbReference>
<feature type="domain" description="AD" evidence="1">
    <location>
        <begin position="62"/>
        <end position="149"/>
    </location>
</feature>
<dbReference type="EMBL" id="JAKCXM010000593">
    <property type="protein sequence ID" value="KAJ0392662.1"/>
    <property type="molecule type" value="Genomic_DNA"/>
</dbReference>
<dbReference type="GO" id="GO:0000387">
    <property type="term" value="P:spliceosomal snRNP assembly"/>
    <property type="evidence" value="ECO:0007669"/>
    <property type="project" value="TreeGrafter"/>
</dbReference>
<accession>A0AAD5LT71</accession>
<comment type="caution">
    <text evidence="2">The sequence shown here is derived from an EMBL/GenBank/DDBJ whole genome shotgun (WGS) entry which is preliminary data.</text>
</comment>
<organism evidence="2 3">
    <name type="scientific">Pythium insidiosum</name>
    <name type="common">Pythiosis disease agent</name>
    <dbReference type="NCBI Taxonomy" id="114742"/>
    <lineage>
        <taxon>Eukaryota</taxon>
        <taxon>Sar</taxon>
        <taxon>Stramenopiles</taxon>
        <taxon>Oomycota</taxon>
        <taxon>Peronosporomycetes</taxon>
        <taxon>Pythiales</taxon>
        <taxon>Pythiaceae</taxon>
        <taxon>Pythium</taxon>
    </lineage>
</organism>
<name>A0AAD5LT71_PYTIN</name>
<dbReference type="PANTHER" id="PTHR14710">
    <property type="entry name" value="GEM-ASSOCIATED PROTEIN 6"/>
    <property type="match status" value="1"/>
</dbReference>
<dbReference type="InterPro" id="IPR009422">
    <property type="entry name" value="Gemin6"/>
</dbReference>
<evidence type="ECO:0000313" key="3">
    <source>
        <dbReference type="Proteomes" id="UP001209570"/>
    </source>
</evidence>
<keyword evidence="3" id="KW-1185">Reference proteome</keyword>